<evidence type="ECO:0000313" key="2">
    <source>
        <dbReference type="Proteomes" id="UP000257109"/>
    </source>
</evidence>
<accession>A0A371GGZ1</accession>
<gene>
    <name evidence="1" type="ORF">CR513_28407</name>
</gene>
<reference evidence="1" key="1">
    <citation type="submission" date="2018-05" db="EMBL/GenBank/DDBJ databases">
        <title>Draft genome of Mucuna pruriens seed.</title>
        <authorList>
            <person name="Nnadi N.E."/>
            <person name="Vos R."/>
            <person name="Hasami M.H."/>
            <person name="Devisetty U.K."/>
            <person name="Aguiy J.C."/>
        </authorList>
    </citation>
    <scope>NUCLEOTIDE SEQUENCE [LARGE SCALE GENOMIC DNA]</scope>
    <source>
        <strain evidence="1">JCA_2017</strain>
    </source>
</reference>
<proteinExistence type="predicted"/>
<sequence length="44" mass="4971">MIFLGYVVGSQGVKNWPTLEIVGEVRSFHGLVSFYKLFVKDLVP</sequence>
<organism evidence="1 2">
    <name type="scientific">Mucuna pruriens</name>
    <name type="common">Velvet bean</name>
    <name type="synonym">Dolichos pruriens</name>
    <dbReference type="NCBI Taxonomy" id="157652"/>
    <lineage>
        <taxon>Eukaryota</taxon>
        <taxon>Viridiplantae</taxon>
        <taxon>Streptophyta</taxon>
        <taxon>Embryophyta</taxon>
        <taxon>Tracheophyta</taxon>
        <taxon>Spermatophyta</taxon>
        <taxon>Magnoliopsida</taxon>
        <taxon>eudicotyledons</taxon>
        <taxon>Gunneridae</taxon>
        <taxon>Pentapetalae</taxon>
        <taxon>rosids</taxon>
        <taxon>fabids</taxon>
        <taxon>Fabales</taxon>
        <taxon>Fabaceae</taxon>
        <taxon>Papilionoideae</taxon>
        <taxon>50 kb inversion clade</taxon>
        <taxon>NPAAA clade</taxon>
        <taxon>indigoferoid/millettioid clade</taxon>
        <taxon>Phaseoleae</taxon>
        <taxon>Mucuna</taxon>
    </lineage>
</organism>
<protein>
    <submittedName>
        <fullName evidence="1">Uncharacterized protein</fullName>
    </submittedName>
</protein>
<dbReference type="AlphaFoldDB" id="A0A371GGZ1"/>
<dbReference type="Gene3D" id="3.30.70.270">
    <property type="match status" value="1"/>
</dbReference>
<evidence type="ECO:0000313" key="1">
    <source>
        <dbReference type="EMBL" id="RDX89822.1"/>
    </source>
</evidence>
<name>A0A371GGZ1_MUCPR</name>
<dbReference type="EMBL" id="QJKJ01005562">
    <property type="protein sequence ID" value="RDX89822.1"/>
    <property type="molecule type" value="Genomic_DNA"/>
</dbReference>
<dbReference type="SUPFAM" id="SSF56672">
    <property type="entry name" value="DNA/RNA polymerases"/>
    <property type="match status" value="1"/>
</dbReference>
<comment type="caution">
    <text evidence="1">The sequence shown here is derived from an EMBL/GenBank/DDBJ whole genome shotgun (WGS) entry which is preliminary data.</text>
</comment>
<feature type="non-terminal residue" evidence="1">
    <location>
        <position position="44"/>
    </location>
</feature>
<dbReference type="InterPro" id="IPR043502">
    <property type="entry name" value="DNA/RNA_pol_sf"/>
</dbReference>
<dbReference type="InterPro" id="IPR043128">
    <property type="entry name" value="Rev_trsase/Diguanyl_cyclase"/>
</dbReference>
<keyword evidence="2" id="KW-1185">Reference proteome</keyword>
<dbReference type="Proteomes" id="UP000257109">
    <property type="component" value="Unassembled WGS sequence"/>
</dbReference>